<dbReference type="GO" id="GO:0008083">
    <property type="term" value="F:growth factor activity"/>
    <property type="evidence" value="ECO:0007669"/>
    <property type="project" value="InterPro"/>
</dbReference>
<dbReference type="GeneTree" id="ENSGT00940000159518"/>
<evidence type="ECO:0000256" key="2">
    <source>
        <dbReference type="RuleBase" id="RU049442"/>
    </source>
</evidence>
<dbReference type="PROSITE" id="PS00247">
    <property type="entry name" value="HBGF_FGF"/>
    <property type="match status" value="1"/>
</dbReference>
<reference evidence="3" key="2">
    <citation type="submission" date="2011-08" db="EMBL/GenBank/DDBJ databases">
        <title>The genomic sequence of the Chinese hamster ovary CHO-K1 cell line.</title>
        <authorList>
            <person name="Xu X."/>
            <person name="Nagarajan H."/>
            <person name="Lewis N.E."/>
            <person name="Pan S."/>
            <person name="Cai Z."/>
            <person name="Liu X."/>
            <person name="Chen W."/>
            <person name="Xie M."/>
            <person name="Wang W."/>
            <person name="Hammond S."/>
            <person name="Andersen M.R."/>
            <person name="Neff N."/>
            <person name="Passarelli B."/>
            <person name="Koh W."/>
            <person name="Fan C.H."/>
            <person name="Wang J."/>
            <person name="Gui Y."/>
            <person name="Lee K.H."/>
            <person name="Betenbaugh M.J."/>
            <person name="Quake S.R."/>
            <person name="Famili I."/>
            <person name="Palsson B.O."/>
            <person name="Wang J."/>
        </authorList>
    </citation>
    <scope>NUCLEOTIDE SEQUENCE</scope>
</reference>
<gene>
    <name evidence="3" type="ORF">I79_019149</name>
</gene>
<comment type="similarity">
    <text evidence="1 2">Belongs to the heparin-binding growth factors family.</text>
</comment>
<dbReference type="SUPFAM" id="SSF50353">
    <property type="entry name" value="Cytokine"/>
    <property type="match status" value="1"/>
</dbReference>
<dbReference type="InterPro" id="IPR002209">
    <property type="entry name" value="Fibroblast_GF_fam"/>
</dbReference>
<proteinExistence type="inferred from homology"/>
<organism evidence="3 5">
    <name type="scientific">Cricetulus griseus</name>
    <name type="common">Chinese hamster</name>
    <name type="synonym">Cricetulus barabensis griseus</name>
    <dbReference type="NCBI Taxonomy" id="10029"/>
    <lineage>
        <taxon>Eukaryota</taxon>
        <taxon>Metazoa</taxon>
        <taxon>Chordata</taxon>
        <taxon>Craniata</taxon>
        <taxon>Vertebrata</taxon>
        <taxon>Euteleostomi</taxon>
        <taxon>Mammalia</taxon>
        <taxon>Eutheria</taxon>
        <taxon>Euarchontoglires</taxon>
        <taxon>Glires</taxon>
        <taxon>Rodentia</taxon>
        <taxon>Myomorpha</taxon>
        <taxon>Muroidea</taxon>
        <taxon>Cricetidae</taxon>
        <taxon>Cricetinae</taxon>
        <taxon>Cricetulus</taxon>
    </lineage>
</organism>
<dbReference type="InterPro" id="IPR008996">
    <property type="entry name" value="IL1/FGF"/>
</dbReference>
<dbReference type="PANTHER" id="PTHR11486">
    <property type="entry name" value="FIBROBLAST GROWTH FACTOR"/>
    <property type="match status" value="1"/>
</dbReference>
<evidence type="ECO:0000256" key="1">
    <source>
        <dbReference type="ARBA" id="ARBA00007936"/>
    </source>
</evidence>
<dbReference type="AlphaFoldDB" id="G3I6M4"/>
<dbReference type="Pfam" id="PF00167">
    <property type="entry name" value="FGF"/>
    <property type="match status" value="1"/>
</dbReference>
<evidence type="ECO:0000313" key="3">
    <source>
        <dbReference type="EMBL" id="EGV95745.1"/>
    </source>
</evidence>
<reference evidence="4" key="3">
    <citation type="submission" date="2025-05" db="UniProtKB">
        <authorList>
            <consortium name="Ensembl"/>
        </authorList>
    </citation>
    <scope>IDENTIFICATION</scope>
</reference>
<name>G3I6M4_CRIGR</name>
<dbReference type="Proteomes" id="UP000001075">
    <property type="component" value="Unassembled WGS sequence"/>
</dbReference>
<evidence type="ECO:0000313" key="5">
    <source>
        <dbReference type="Proteomes" id="UP000001075"/>
    </source>
</evidence>
<protein>
    <recommendedName>
        <fullName evidence="2">Fibroblast growth factor</fullName>
        <shortName evidence="2">FGF</shortName>
    </recommendedName>
</protein>
<evidence type="ECO:0000313" key="4">
    <source>
        <dbReference type="Ensembl" id="ENSCGRP00001004517.1"/>
    </source>
</evidence>
<dbReference type="Proteomes" id="UP000694386">
    <property type="component" value="Unplaced"/>
</dbReference>
<dbReference type="STRING" id="10029.G3I6M4"/>
<sequence length="132" mass="14909">MCRSWPSTPWPSFTKLTVETDSYGSRVRVHGATVGLYICTIMKGKLIAKSNGKGKNCVFTEMVLENSYTALQSVRLVHGLYWQGPAPQGTHQRQCKLYFMKRLLQGHHTTEQSLHSELRNYLALSAEPGNDH</sequence>
<dbReference type="Gene3D" id="2.80.10.50">
    <property type="match status" value="1"/>
</dbReference>
<accession>G3I6M4</accession>
<dbReference type="EMBL" id="JH001378">
    <property type="protein sequence ID" value="EGV95745.1"/>
    <property type="molecule type" value="Genomic_DNA"/>
</dbReference>
<dbReference type="Ensembl" id="ENSCGRT00001006786.1">
    <property type="protein sequence ID" value="ENSCGRP00001004517.1"/>
    <property type="gene ID" value="ENSCGRG00001005763.1"/>
</dbReference>
<reference evidence="5" key="1">
    <citation type="journal article" date="2011" name="Nat. Biotechnol.">
        <title>The genomic sequence of the Chinese hamster ovary (CHO)-K1 cell line.</title>
        <authorList>
            <person name="Xu X."/>
            <person name="Nagarajan H."/>
            <person name="Lewis N.E."/>
            <person name="Pan S."/>
            <person name="Cai Z."/>
            <person name="Liu X."/>
            <person name="Chen W."/>
            <person name="Xie M."/>
            <person name="Wang W."/>
            <person name="Hammond S."/>
            <person name="Andersen M.R."/>
            <person name="Neff N."/>
            <person name="Passarelli B."/>
            <person name="Koh W."/>
            <person name="Fan H.C."/>
            <person name="Wang J."/>
            <person name="Gui Y."/>
            <person name="Lee K.H."/>
            <person name="Betenbaugh M.J."/>
            <person name="Quake S.R."/>
            <person name="Famili I."/>
            <person name="Palsson B.O."/>
            <person name="Wang J."/>
        </authorList>
    </citation>
    <scope>NUCLEOTIDE SEQUENCE [LARGE SCALE GENOMIC DNA]</scope>
    <source>
        <strain evidence="5">CHO K1 cell line</strain>
    </source>
</reference>